<gene>
    <name evidence="2" type="ORF">B0H63DRAFT_131508</name>
</gene>
<protein>
    <submittedName>
        <fullName evidence="2">Uncharacterized protein</fullName>
    </submittedName>
</protein>
<dbReference type="Proteomes" id="UP001285441">
    <property type="component" value="Unassembled WGS sequence"/>
</dbReference>
<name>A0AAE0P108_9PEZI</name>
<accession>A0AAE0P108</accession>
<dbReference type="AlphaFoldDB" id="A0AAE0P108"/>
<reference evidence="2" key="1">
    <citation type="journal article" date="2023" name="Mol. Phylogenet. Evol.">
        <title>Genome-scale phylogeny and comparative genomics of the fungal order Sordariales.</title>
        <authorList>
            <person name="Hensen N."/>
            <person name="Bonometti L."/>
            <person name="Westerberg I."/>
            <person name="Brannstrom I.O."/>
            <person name="Guillou S."/>
            <person name="Cros-Aarteil S."/>
            <person name="Calhoun S."/>
            <person name="Haridas S."/>
            <person name="Kuo A."/>
            <person name="Mondo S."/>
            <person name="Pangilinan J."/>
            <person name="Riley R."/>
            <person name="LaButti K."/>
            <person name="Andreopoulos B."/>
            <person name="Lipzen A."/>
            <person name="Chen C."/>
            <person name="Yan M."/>
            <person name="Daum C."/>
            <person name="Ng V."/>
            <person name="Clum A."/>
            <person name="Steindorff A."/>
            <person name="Ohm R.A."/>
            <person name="Martin F."/>
            <person name="Silar P."/>
            <person name="Natvig D.O."/>
            <person name="Lalanne C."/>
            <person name="Gautier V."/>
            <person name="Ament-Velasquez S.L."/>
            <person name="Kruys A."/>
            <person name="Hutchinson M.I."/>
            <person name="Powell A.J."/>
            <person name="Barry K."/>
            <person name="Miller A.N."/>
            <person name="Grigoriev I.V."/>
            <person name="Debuchy R."/>
            <person name="Gladieux P."/>
            <person name="Hiltunen Thoren M."/>
            <person name="Johannesson H."/>
        </authorList>
    </citation>
    <scope>NUCLEOTIDE SEQUENCE</scope>
    <source>
        <strain evidence="2">CBS 232.78</strain>
    </source>
</reference>
<sequence>MATSFETRDLRSANKEWKRNKDSTTKWSYGQRALPGVGVDSVSGEFLTGTPAQHAKFRPMGKQSWSLSTTQKREHNIVKARSNWDMPNGRVRSKIYAQKEISDVNSRSTGELSPLTPGLSRRQSLSDNVLYSFDRAETPGRPLTLDIFVKTTGRETEKLIEREYEVLDVNGEPLKGRKARRHLRQIGGAEGVAGGSKTVLEDDGFELV</sequence>
<dbReference type="EMBL" id="JAULSW010000002">
    <property type="protein sequence ID" value="KAK3391080.1"/>
    <property type="molecule type" value="Genomic_DNA"/>
</dbReference>
<feature type="region of interest" description="Disordered" evidence="1">
    <location>
        <begin position="1"/>
        <end position="23"/>
    </location>
</feature>
<keyword evidence="3" id="KW-1185">Reference proteome</keyword>
<evidence type="ECO:0000313" key="2">
    <source>
        <dbReference type="EMBL" id="KAK3391080.1"/>
    </source>
</evidence>
<comment type="caution">
    <text evidence="2">The sequence shown here is derived from an EMBL/GenBank/DDBJ whole genome shotgun (WGS) entry which is preliminary data.</text>
</comment>
<evidence type="ECO:0000313" key="3">
    <source>
        <dbReference type="Proteomes" id="UP001285441"/>
    </source>
</evidence>
<reference evidence="2" key="2">
    <citation type="submission" date="2023-06" db="EMBL/GenBank/DDBJ databases">
        <authorList>
            <consortium name="Lawrence Berkeley National Laboratory"/>
            <person name="Haridas S."/>
            <person name="Hensen N."/>
            <person name="Bonometti L."/>
            <person name="Westerberg I."/>
            <person name="Brannstrom I.O."/>
            <person name="Guillou S."/>
            <person name="Cros-Aarteil S."/>
            <person name="Calhoun S."/>
            <person name="Kuo A."/>
            <person name="Mondo S."/>
            <person name="Pangilinan J."/>
            <person name="Riley R."/>
            <person name="LaButti K."/>
            <person name="Andreopoulos B."/>
            <person name="Lipzen A."/>
            <person name="Chen C."/>
            <person name="Yanf M."/>
            <person name="Daum C."/>
            <person name="Ng V."/>
            <person name="Clum A."/>
            <person name="Steindorff A."/>
            <person name="Ohm R."/>
            <person name="Martin F."/>
            <person name="Silar P."/>
            <person name="Natvig D."/>
            <person name="Lalanne C."/>
            <person name="Gautier V."/>
            <person name="Ament-velasquez S.L."/>
            <person name="Kruys A."/>
            <person name="Hutchinson M.I."/>
            <person name="Powell A.J."/>
            <person name="Barry K."/>
            <person name="Miller A.N."/>
            <person name="Grigoriev I.V."/>
            <person name="Debuchy R."/>
            <person name="Gladieux P."/>
            <person name="Thoren M.H."/>
            <person name="Johannesson H."/>
        </authorList>
    </citation>
    <scope>NUCLEOTIDE SEQUENCE</scope>
    <source>
        <strain evidence="2">CBS 232.78</strain>
    </source>
</reference>
<proteinExistence type="predicted"/>
<evidence type="ECO:0000256" key="1">
    <source>
        <dbReference type="SAM" id="MobiDB-lite"/>
    </source>
</evidence>
<organism evidence="2 3">
    <name type="scientific">Podospora didyma</name>
    <dbReference type="NCBI Taxonomy" id="330526"/>
    <lineage>
        <taxon>Eukaryota</taxon>
        <taxon>Fungi</taxon>
        <taxon>Dikarya</taxon>
        <taxon>Ascomycota</taxon>
        <taxon>Pezizomycotina</taxon>
        <taxon>Sordariomycetes</taxon>
        <taxon>Sordariomycetidae</taxon>
        <taxon>Sordariales</taxon>
        <taxon>Podosporaceae</taxon>
        <taxon>Podospora</taxon>
    </lineage>
</organism>